<dbReference type="InterPro" id="IPR036063">
    <property type="entry name" value="Smr_dom_sf"/>
</dbReference>
<protein>
    <submittedName>
        <fullName evidence="3">Smr domain-containing protein</fullName>
    </submittedName>
</protein>
<proteinExistence type="predicted"/>
<accession>A0A914KW95</accession>
<organism evidence="2 3">
    <name type="scientific">Meloidogyne incognita</name>
    <name type="common">Southern root-knot nematode worm</name>
    <name type="synonym">Oxyuris incognita</name>
    <dbReference type="NCBI Taxonomy" id="6306"/>
    <lineage>
        <taxon>Eukaryota</taxon>
        <taxon>Metazoa</taxon>
        <taxon>Ecdysozoa</taxon>
        <taxon>Nematoda</taxon>
        <taxon>Chromadorea</taxon>
        <taxon>Rhabditida</taxon>
        <taxon>Tylenchina</taxon>
        <taxon>Tylenchomorpha</taxon>
        <taxon>Tylenchoidea</taxon>
        <taxon>Meloidogynidae</taxon>
        <taxon>Meloidogyninae</taxon>
        <taxon>Meloidogyne</taxon>
        <taxon>Meloidogyne incognita group</taxon>
    </lineage>
</organism>
<dbReference type="SUPFAM" id="SSF160443">
    <property type="entry name" value="SMR domain-like"/>
    <property type="match status" value="1"/>
</dbReference>
<dbReference type="Proteomes" id="UP000887563">
    <property type="component" value="Unplaced"/>
</dbReference>
<dbReference type="Gene3D" id="3.30.1370.110">
    <property type="match status" value="1"/>
</dbReference>
<dbReference type="PROSITE" id="PS50828">
    <property type="entry name" value="SMR"/>
    <property type="match status" value="1"/>
</dbReference>
<dbReference type="WBParaSite" id="Minc3s00143g05917">
    <property type="protein sequence ID" value="Minc3s00143g05917"/>
    <property type="gene ID" value="Minc3s00143g05917"/>
</dbReference>
<keyword evidence="2" id="KW-1185">Reference proteome</keyword>
<dbReference type="InterPro" id="IPR002625">
    <property type="entry name" value="Smr_dom"/>
</dbReference>
<sequence>MPNLRKLHVITGYGSTSGHLSVIRQKLQKFLSNNGIDFCISPQNQGVVEIRLLGIRQRLSGVD</sequence>
<evidence type="ECO:0000313" key="3">
    <source>
        <dbReference type="WBParaSite" id="Minc3s00143g05917"/>
    </source>
</evidence>
<feature type="domain" description="Smr" evidence="1">
    <location>
        <begin position="1"/>
        <end position="53"/>
    </location>
</feature>
<evidence type="ECO:0000313" key="2">
    <source>
        <dbReference type="Proteomes" id="UP000887563"/>
    </source>
</evidence>
<evidence type="ECO:0000259" key="1">
    <source>
        <dbReference type="PROSITE" id="PS50828"/>
    </source>
</evidence>
<name>A0A914KW95_MELIC</name>
<dbReference type="AlphaFoldDB" id="A0A914KW95"/>
<reference evidence="3" key="1">
    <citation type="submission" date="2022-11" db="UniProtKB">
        <authorList>
            <consortium name="WormBaseParasite"/>
        </authorList>
    </citation>
    <scope>IDENTIFICATION</scope>
</reference>